<name>A0A8T2S9Y3_CERRI</name>
<dbReference type="EMBL" id="CM035426">
    <property type="protein sequence ID" value="KAH7315509.1"/>
    <property type="molecule type" value="Genomic_DNA"/>
</dbReference>
<proteinExistence type="predicted"/>
<keyword evidence="2" id="KW-1185">Reference proteome</keyword>
<evidence type="ECO:0000313" key="2">
    <source>
        <dbReference type="Proteomes" id="UP000825935"/>
    </source>
</evidence>
<dbReference type="Proteomes" id="UP000825935">
    <property type="component" value="Chromosome 21"/>
</dbReference>
<reference evidence="1" key="1">
    <citation type="submission" date="2021-08" db="EMBL/GenBank/DDBJ databases">
        <title>WGS assembly of Ceratopteris richardii.</title>
        <authorList>
            <person name="Marchant D.B."/>
            <person name="Chen G."/>
            <person name="Jenkins J."/>
            <person name="Shu S."/>
            <person name="Leebens-Mack J."/>
            <person name="Grimwood J."/>
            <person name="Schmutz J."/>
            <person name="Soltis P."/>
            <person name="Soltis D."/>
            <person name="Chen Z.-H."/>
        </authorList>
    </citation>
    <scope>NUCLEOTIDE SEQUENCE</scope>
    <source>
        <strain evidence="1">Whitten #5841</strain>
        <tissue evidence="1">Leaf</tissue>
    </source>
</reference>
<accession>A0A8T2S9Y3</accession>
<sequence>MFNLCSLATVCAIFFLLLFLFCSVIHLLLQCPKHMKQQQQQQQNPLYEYVYRMSPIMSGHDFLTCIAKQAPLQAYKSHDISRNPAIQPLKKALCILDVSSAFVDICSQK</sequence>
<comment type="caution">
    <text evidence="1">The sequence shown here is derived from an EMBL/GenBank/DDBJ whole genome shotgun (WGS) entry which is preliminary data.</text>
</comment>
<dbReference type="AlphaFoldDB" id="A0A8T2S9Y3"/>
<organism evidence="1 2">
    <name type="scientific">Ceratopteris richardii</name>
    <name type="common">Triangle waterfern</name>
    <dbReference type="NCBI Taxonomy" id="49495"/>
    <lineage>
        <taxon>Eukaryota</taxon>
        <taxon>Viridiplantae</taxon>
        <taxon>Streptophyta</taxon>
        <taxon>Embryophyta</taxon>
        <taxon>Tracheophyta</taxon>
        <taxon>Polypodiopsida</taxon>
        <taxon>Polypodiidae</taxon>
        <taxon>Polypodiales</taxon>
        <taxon>Pteridineae</taxon>
        <taxon>Pteridaceae</taxon>
        <taxon>Parkerioideae</taxon>
        <taxon>Ceratopteris</taxon>
    </lineage>
</organism>
<protein>
    <submittedName>
        <fullName evidence="1">Uncharacterized protein</fullName>
    </submittedName>
</protein>
<gene>
    <name evidence="1" type="ORF">KP509_21G052600</name>
</gene>
<evidence type="ECO:0000313" key="1">
    <source>
        <dbReference type="EMBL" id="KAH7315509.1"/>
    </source>
</evidence>